<dbReference type="GO" id="GO:1904680">
    <property type="term" value="F:peptide transmembrane transporter activity"/>
    <property type="evidence" value="ECO:0007669"/>
    <property type="project" value="TreeGrafter"/>
</dbReference>
<dbReference type="InterPro" id="IPR023765">
    <property type="entry name" value="SBP_5_CS"/>
</dbReference>
<dbReference type="InterPro" id="IPR030678">
    <property type="entry name" value="Peptide/Ni-bd"/>
</dbReference>
<dbReference type="PATRIC" id="fig|797209.4.peg.180"/>
<keyword evidence="2" id="KW-0813">Transport</keyword>
<proteinExistence type="inferred from homology"/>
<dbReference type="PANTHER" id="PTHR30290:SF9">
    <property type="entry name" value="OLIGOPEPTIDE-BINDING PROTEIN APPA"/>
    <property type="match status" value="1"/>
</dbReference>
<dbReference type="CDD" id="cd00995">
    <property type="entry name" value="PBP2_NikA_DppA_OppA_like"/>
    <property type="match status" value="1"/>
</dbReference>
<dbReference type="InterPro" id="IPR000914">
    <property type="entry name" value="SBP_5_dom"/>
</dbReference>
<feature type="domain" description="Solute-binding protein family 5" evidence="4">
    <location>
        <begin position="35"/>
        <end position="453"/>
    </location>
</feature>
<evidence type="ECO:0000313" key="5">
    <source>
        <dbReference type="EMBL" id="EFW93678.1"/>
    </source>
</evidence>
<evidence type="ECO:0000259" key="4">
    <source>
        <dbReference type="Pfam" id="PF00496"/>
    </source>
</evidence>
<dbReference type="PIRSF" id="PIRSF002741">
    <property type="entry name" value="MppA"/>
    <property type="match status" value="1"/>
</dbReference>
<dbReference type="PANTHER" id="PTHR30290">
    <property type="entry name" value="PERIPLASMIC BINDING COMPONENT OF ABC TRANSPORTER"/>
    <property type="match status" value="1"/>
</dbReference>
<dbReference type="eggNOG" id="arCOG01534">
    <property type="taxonomic scope" value="Archaea"/>
</dbReference>
<dbReference type="InterPro" id="IPR039424">
    <property type="entry name" value="SBP_5"/>
</dbReference>
<dbReference type="Pfam" id="PF00496">
    <property type="entry name" value="SBP_bac_5"/>
    <property type="match status" value="1"/>
</dbReference>
<comment type="caution">
    <text evidence="5">The sequence shown here is derived from an EMBL/GenBank/DDBJ whole genome shotgun (WGS) entry which is preliminary data.</text>
</comment>
<accession>E7QP25</accession>
<evidence type="ECO:0000256" key="2">
    <source>
        <dbReference type="ARBA" id="ARBA00022448"/>
    </source>
</evidence>
<evidence type="ECO:0000256" key="3">
    <source>
        <dbReference type="ARBA" id="ARBA00022729"/>
    </source>
</evidence>
<evidence type="ECO:0000313" key="6">
    <source>
        <dbReference type="Proteomes" id="UP000003751"/>
    </source>
</evidence>
<gene>
    <name evidence="5" type="ORF">ZOD2009_01005</name>
</gene>
<name>E7QP25_HALPU</name>
<dbReference type="SUPFAM" id="SSF53850">
    <property type="entry name" value="Periplasmic binding protein-like II"/>
    <property type="match status" value="1"/>
</dbReference>
<evidence type="ECO:0000256" key="1">
    <source>
        <dbReference type="ARBA" id="ARBA00005695"/>
    </source>
</evidence>
<sequence length="556" mass="62916">MTTLDPVKAADTASGTVIQQVFDSLMNYPNSEIAVEKQLAKGHEVSDDQKTYTFHLKEGVKFHNDKEVTAKDIVYSWRRLAESKNSRRQYFILSSIGVKHETTTKTYKDDEGEHELTVAKANSLALKAKDDYTLEMTLEKPFHATLEMLAYTSFAAIPEGIVGDIDGYDGEMKQSKFATKNPIGAGPFKFDHWKSDVSAEVTKFEDYHGDVPKVDGVHWKISSNSEEMYTYGVMNQNADMGYGSNFIPTSKYDPGKVSDTSTDDLGRTVGKYGPIQGNTFDYLGVSTINTYYMGFNTEAVPKPVRQAIAYAANQETIVEEVFKGRGAPAYHLTPPMIYPGGAKKYESHAKNKYPYSYDESDRDKAKQIMEDAGYNENNKFKFTFTVYKSSSTWPKLGKRLRAQLQAAHIEMEIQRTPFSTLLQQGRQGKLEAYSLGWVMDWPKPDNFLGLLYPPLTDTSKDSPQSYTNWSGTPAAKKATNAWDTIQNNTGPTDKEQTAREEAYIKMEEANWEDVTFLNMYHGLSERFSYEWVDAPKYGGADYSRQMYNKVKLSERK</sequence>
<dbReference type="GO" id="GO:0015833">
    <property type="term" value="P:peptide transport"/>
    <property type="evidence" value="ECO:0007669"/>
    <property type="project" value="TreeGrafter"/>
</dbReference>
<dbReference type="STRING" id="797209.GCA_000376445_02007"/>
<dbReference type="OrthoDB" id="233597at2157"/>
<dbReference type="Gene3D" id="3.40.190.10">
    <property type="entry name" value="Periplasmic binding protein-like II"/>
    <property type="match status" value="1"/>
</dbReference>
<comment type="similarity">
    <text evidence="1">Belongs to the bacterial solute-binding protein 5 family.</text>
</comment>
<organism evidence="5 6">
    <name type="scientific">Haladaptatus paucihalophilus DX253</name>
    <dbReference type="NCBI Taxonomy" id="797209"/>
    <lineage>
        <taxon>Archaea</taxon>
        <taxon>Methanobacteriati</taxon>
        <taxon>Methanobacteriota</taxon>
        <taxon>Stenosarchaea group</taxon>
        <taxon>Halobacteria</taxon>
        <taxon>Halobacteriales</taxon>
        <taxon>Haladaptataceae</taxon>
        <taxon>Haladaptatus</taxon>
    </lineage>
</organism>
<dbReference type="GO" id="GO:0042597">
    <property type="term" value="C:periplasmic space"/>
    <property type="evidence" value="ECO:0007669"/>
    <property type="project" value="UniProtKB-ARBA"/>
</dbReference>
<dbReference type="GO" id="GO:0043190">
    <property type="term" value="C:ATP-binding cassette (ABC) transporter complex"/>
    <property type="evidence" value="ECO:0007669"/>
    <property type="project" value="InterPro"/>
</dbReference>
<reference evidence="5 6" key="1">
    <citation type="journal article" date="2014" name="ISME J.">
        <title>Trehalose/2-sulfotrehalose biosynthesis and glycine-betaine uptake are widely spread mechanisms for osmoadaptation in the Halobacteriales.</title>
        <authorList>
            <person name="Youssef N.H."/>
            <person name="Savage-Ashlock K.N."/>
            <person name="McCully A.L."/>
            <person name="Luedtke B."/>
            <person name="Shaw E.I."/>
            <person name="Hoff W.D."/>
            <person name="Elshahed M.S."/>
        </authorList>
    </citation>
    <scope>NUCLEOTIDE SEQUENCE [LARGE SCALE GENOMIC DNA]</scope>
    <source>
        <strain evidence="5 6">DX253</strain>
    </source>
</reference>
<dbReference type="Gene3D" id="3.90.76.10">
    <property type="entry name" value="Dipeptide-binding Protein, Domain 1"/>
    <property type="match status" value="1"/>
</dbReference>
<protein>
    <submittedName>
        <fullName evidence="5">Dipeptide ABC transporter dipeptide-binding protein</fullName>
    </submittedName>
</protein>
<dbReference type="EMBL" id="AEMG01000002">
    <property type="protein sequence ID" value="EFW93678.1"/>
    <property type="molecule type" value="Genomic_DNA"/>
</dbReference>
<dbReference type="AlphaFoldDB" id="E7QP25"/>
<dbReference type="PROSITE" id="PS01040">
    <property type="entry name" value="SBP_BACTERIAL_5"/>
    <property type="match status" value="1"/>
</dbReference>
<dbReference type="Proteomes" id="UP000003751">
    <property type="component" value="Unassembled WGS sequence"/>
</dbReference>
<keyword evidence="3" id="KW-0732">Signal</keyword>
<dbReference type="Gene3D" id="3.10.105.10">
    <property type="entry name" value="Dipeptide-binding Protein, Domain 3"/>
    <property type="match status" value="1"/>
</dbReference>